<feature type="compositionally biased region" description="Polar residues" evidence="11">
    <location>
        <begin position="13"/>
        <end position="30"/>
    </location>
</feature>
<dbReference type="InterPro" id="IPR000719">
    <property type="entry name" value="Prot_kinase_dom"/>
</dbReference>
<dbReference type="SMART" id="SM00220">
    <property type="entry name" value="S_TKc"/>
    <property type="match status" value="1"/>
</dbReference>
<dbReference type="PROSITE" id="PS00108">
    <property type="entry name" value="PROTEIN_KINASE_ST"/>
    <property type="match status" value="1"/>
</dbReference>
<dbReference type="GO" id="GO:0005737">
    <property type="term" value="C:cytoplasm"/>
    <property type="evidence" value="ECO:0007669"/>
    <property type="project" value="TreeGrafter"/>
</dbReference>
<evidence type="ECO:0000256" key="1">
    <source>
        <dbReference type="ARBA" id="ARBA00012513"/>
    </source>
</evidence>
<dbReference type="GO" id="GO:0004694">
    <property type="term" value="F:eukaryotic translation initiation factor 2alpha kinase activity"/>
    <property type="evidence" value="ECO:0007669"/>
    <property type="project" value="TreeGrafter"/>
</dbReference>
<keyword evidence="14" id="KW-1185">Reference proteome</keyword>
<feature type="compositionally biased region" description="Polar residues" evidence="11">
    <location>
        <begin position="243"/>
        <end position="252"/>
    </location>
</feature>
<evidence type="ECO:0000256" key="4">
    <source>
        <dbReference type="ARBA" id="ARBA00022679"/>
    </source>
</evidence>
<dbReference type="SUPFAM" id="SSF56112">
    <property type="entry name" value="Protein kinase-like (PK-like)"/>
    <property type="match status" value="1"/>
</dbReference>
<dbReference type="GO" id="GO:0003743">
    <property type="term" value="F:translation initiation factor activity"/>
    <property type="evidence" value="ECO:0007669"/>
    <property type="project" value="UniProtKB-KW"/>
</dbReference>
<evidence type="ECO:0000256" key="11">
    <source>
        <dbReference type="SAM" id="MobiDB-lite"/>
    </source>
</evidence>
<keyword evidence="13" id="KW-0648">Protein biosynthesis</keyword>
<proteinExistence type="inferred from homology"/>
<dbReference type="InterPro" id="IPR050339">
    <property type="entry name" value="CC_SR_Kinase"/>
</dbReference>
<dbReference type="GO" id="GO:0005634">
    <property type="term" value="C:nucleus"/>
    <property type="evidence" value="ECO:0007669"/>
    <property type="project" value="TreeGrafter"/>
</dbReference>
<feature type="compositionally biased region" description="Basic and acidic residues" evidence="11">
    <location>
        <begin position="1"/>
        <end position="11"/>
    </location>
</feature>
<feature type="compositionally biased region" description="Polar residues" evidence="11">
    <location>
        <begin position="288"/>
        <end position="300"/>
    </location>
</feature>
<dbReference type="Proteomes" id="UP000053097">
    <property type="component" value="Unassembled WGS sequence"/>
</dbReference>
<dbReference type="Gene3D" id="3.30.200.20">
    <property type="entry name" value="Phosphorylase Kinase, domain 1"/>
    <property type="match status" value="1"/>
</dbReference>
<organism evidence="13 14">
    <name type="scientific">Ooceraea biroi</name>
    <name type="common">Clonal raider ant</name>
    <name type="synonym">Cerapachys biroi</name>
    <dbReference type="NCBI Taxonomy" id="2015173"/>
    <lineage>
        <taxon>Eukaryota</taxon>
        <taxon>Metazoa</taxon>
        <taxon>Ecdysozoa</taxon>
        <taxon>Arthropoda</taxon>
        <taxon>Hexapoda</taxon>
        <taxon>Insecta</taxon>
        <taxon>Pterygota</taxon>
        <taxon>Neoptera</taxon>
        <taxon>Endopterygota</taxon>
        <taxon>Hymenoptera</taxon>
        <taxon>Apocrita</taxon>
        <taxon>Aculeata</taxon>
        <taxon>Formicoidea</taxon>
        <taxon>Formicidae</taxon>
        <taxon>Dorylinae</taxon>
        <taxon>Ooceraea</taxon>
    </lineage>
</organism>
<keyword evidence="7" id="KW-0067">ATP-binding</keyword>
<feature type="compositionally biased region" description="Basic and acidic residues" evidence="11">
    <location>
        <begin position="302"/>
        <end position="320"/>
    </location>
</feature>
<keyword evidence="5" id="KW-0547">Nucleotide-binding</keyword>
<protein>
    <recommendedName>
        <fullName evidence="1">non-specific serine/threonine protein kinase</fullName>
        <ecNumber evidence="1">2.7.11.1</ecNumber>
    </recommendedName>
    <alternativeName>
        <fullName evidence="9">Heme-regulated eukaryotic initiation factor eIF-2-alpha kinase</fullName>
    </alternativeName>
</protein>
<accession>A0A026WQ75</accession>
<keyword evidence="6 13" id="KW-0418">Kinase</keyword>
<feature type="domain" description="Protein kinase" evidence="12">
    <location>
        <begin position="157"/>
        <end position="524"/>
    </location>
</feature>
<sequence length="565" mass="64152">MKPVQTKKEFESIDNNNVAGDTSRTNDPWNTLTTVTTFDQGRSRGSTICLSANGNQTTGQITRTSSTLLIQSLLRQLCTMLETNKTRRQNLYTVICNELCQMKLLDGSYNVAEFETLRRQYHHAFSRLVSIARVMTGNESIPKSFLTPGWSRYQEEFNEISLIASGGFGEVYEALHRLDDTKYAIKKIVLYSSRTKDIDQYLNEVKTLARLNHANIVSYKAAWIEPLLPSIIPTRVSTNRESARVSSITSGPSNDSNCNDSSDNETSNADQSTDKSAPQEYTKDNTESSDIVSFRNSESGENADKSEDTESKSEHTDIPTHESTSYQMCTYSNRNQKYMMLYIQMTLCEQTLREWMRERISQTPQPIISAVLQQILCGVNYIHCKKIVHHDIKPSNIFISRSGQLQVQLGDFGLACPLQRGTRHSVLGTFMYAAPEQLEGKCDAKSDIYSIGIVLTELLILTHTQMELTTVINCLKCGMIPETVTMERHKWARMIVRMVQDNPDERPCTTELLQDLEKDNDTKIVSELKQTVQALTHNIRDKDEQIQELQDQIASLKEQVRKKES</sequence>
<dbReference type="STRING" id="2015173.A0A026WQ75"/>
<evidence type="ECO:0000313" key="13">
    <source>
        <dbReference type="EMBL" id="EZA58098.1"/>
    </source>
</evidence>
<evidence type="ECO:0000256" key="8">
    <source>
        <dbReference type="ARBA" id="ARBA00037982"/>
    </source>
</evidence>
<keyword evidence="4" id="KW-0808">Transferase</keyword>
<evidence type="ECO:0000256" key="5">
    <source>
        <dbReference type="ARBA" id="ARBA00022741"/>
    </source>
</evidence>
<dbReference type="GO" id="GO:0005524">
    <property type="term" value="F:ATP binding"/>
    <property type="evidence" value="ECO:0007669"/>
    <property type="project" value="UniProtKB-KW"/>
</dbReference>
<keyword evidence="2" id="KW-0723">Serine/threonine-protein kinase</keyword>
<evidence type="ECO:0000256" key="7">
    <source>
        <dbReference type="ARBA" id="ARBA00022840"/>
    </source>
</evidence>
<keyword evidence="10" id="KW-0175">Coiled coil</keyword>
<feature type="region of interest" description="Disordered" evidence="11">
    <location>
        <begin position="1"/>
        <end position="30"/>
    </location>
</feature>
<dbReference type="InterPro" id="IPR008271">
    <property type="entry name" value="Ser/Thr_kinase_AS"/>
</dbReference>
<dbReference type="EMBL" id="KK107135">
    <property type="protein sequence ID" value="EZA58098.1"/>
    <property type="molecule type" value="Genomic_DNA"/>
</dbReference>
<evidence type="ECO:0000259" key="12">
    <source>
        <dbReference type="PROSITE" id="PS50011"/>
    </source>
</evidence>
<dbReference type="OrthoDB" id="1405469at2759"/>
<dbReference type="PROSITE" id="PS50011">
    <property type="entry name" value="PROTEIN_KINASE_DOM"/>
    <property type="match status" value="1"/>
</dbReference>
<evidence type="ECO:0000313" key="14">
    <source>
        <dbReference type="Proteomes" id="UP000053097"/>
    </source>
</evidence>
<feature type="coiled-coil region" evidence="10">
    <location>
        <begin position="525"/>
        <end position="559"/>
    </location>
</feature>
<dbReference type="Pfam" id="PF00069">
    <property type="entry name" value="Pkinase"/>
    <property type="match status" value="2"/>
</dbReference>
<dbReference type="Gene3D" id="1.10.510.10">
    <property type="entry name" value="Transferase(Phosphotransferase) domain 1"/>
    <property type="match status" value="1"/>
</dbReference>
<dbReference type="InterPro" id="IPR011009">
    <property type="entry name" value="Kinase-like_dom_sf"/>
</dbReference>
<comment type="similarity">
    <text evidence="8">Belongs to the protein kinase superfamily. Ser/Thr protein kinase family. GCN2 subfamily.</text>
</comment>
<evidence type="ECO:0000256" key="2">
    <source>
        <dbReference type="ARBA" id="ARBA00022527"/>
    </source>
</evidence>
<evidence type="ECO:0000256" key="6">
    <source>
        <dbReference type="ARBA" id="ARBA00022777"/>
    </source>
</evidence>
<gene>
    <name evidence="13" type="ORF">X777_01479</name>
</gene>
<dbReference type="OMA" id="RECMWEE"/>
<name>A0A026WQ75_OOCBI</name>
<dbReference type="AlphaFoldDB" id="A0A026WQ75"/>
<dbReference type="InterPro" id="IPR054521">
    <property type="entry name" value="HRI2_3H"/>
</dbReference>
<keyword evidence="13" id="KW-0396">Initiation factor</keyword>
<evidence type="ECO:0000256" key="10">
    <source>
        <dbReference type="SAM" id="Coils"/>
    </source>
</evidence>
<feature type="region of interest" description="Disordered" evidence="11">
    <location>
        <begin position="243"/>
        <end position="322"/>
    </location>
</feature>
<dbReference type="EC" id="2.7.11.1" evidence="1"/>
<dbReference type="PANTHER" id="PTHR11042">
    <property type="entry name" value="EUKARYOTIC TRANSLATION INITIATION FACTOR 2-ALPHA KINASE EIF2-ALPHA KINASE -RELATED"/>
    <property type="match status" value="1"/>
</dbReference>
<dbReference type="Pfam" id="PF22949">
    <property type="entry name" value="HRI2_3H"/>
    <property type="match status" value="1"/>
</dbReference>
<feature type="compositionally biased region" description="Low complexity" evidence="11">
    <location>
        <begin position="253"/>
        <end position="268"/>
    </location>
</feature>
<dbReference type="PANTHER" id="PTHR11042:SF187">
    <property type="entry name" value="EUKARYOTIC TRANSLATION INITIATION FACTOR 2-ALPHA KINASE 2"/>
    <property type="match status" value="1"/>
</dbReference>
<reference evidence="13 14" key="1">
    <citation type="journal article" date="2014" name="Curr. Biol.">
        <title>The genome of the clonal raider ant Cerapachys biroi.</title>
        <authorList>
            <person name="Oxley P.R."/>
            <person name="Ji L."/>
            <person name="Fetter-Pruneda I."/>
            <person name="McKenzie S.K."/>
            <person name="Li C."/>
            <person name="Hu H."/>
            <person name="Zhang G."/>
            <person name="Kronauer D.J."/>
        </authorList>
    </citation>
    <scope>NUCLEOTIDE SEQUENCE [LARGE SCALE GENOMIC DNA]</scope>
</reference>
<evidence type="ECO:0000256" key="9">
    <source>
        <dbReference type="ARBA" id="ARBA00042914"/>
    </source>
</evidence>
<evidence type="ECO:0000256" key="3">
    <source>
        <dbReference type="ARBA" id="ARBA00022553"/>
    </source>
</evidence>
<keyword evidence="3" id="KW-0597">Phosphoprotein</keyword>